<dbReference type="KEGG" id="jsv:CNX70_00235"/>
<keyword evidence="2" id="KW-1185">Reference proteome</keyword>
<name>A0A290WPL5_9BURK</name>
<evidence type="ECO:0008006" key="3">
    <source>
        <dbReference type="Google" id="ProtNLM"/>
    </source>
</evidence>
<evidence type="ECO:0000313" key="2">
    <source>
        <dbReference type="Proteomes" id="UP000218437"/>
    </source>
</evidence>
<organism evidence="1 2">
    <name type="scientific">Janthinobacterium svalbardensis</name>
    <dbReference type="NCBI Taxonomy" id="368607"/>
    <lineage>
        <taxon>Bacteria</taxon>
        <taxon>Pseudomonadati</taxon>
        <taxon>Pseudomonadota</taxon>
        <taxon>Betaproteobacteria</taxon>
        <taxon>Burkholderiales</taxon>
        <taxon>Oxalobacteraceae</taxon>
        <taxon>Janthinobacterium</taxon>
    </lineage>
</organism>
<protein>
    <recommendedName>
        <fullName evidence="3">Outer membrane protein beta-barrel domain-containing protein</fullName>
    </recommendedName>
</protein>
<evidence type="ECO:0000313" key="1">
    <source>
        <dbReference type="EMBL" id="ATD58793.1"/>
    </source>
</evidence>
<dbReference type="InterPro" id="IPR036709">
    <property type="entry name" value="Autotransporte_beta_dom_sf"/>
</dbReference>
<proteinExistence type="predicted"/>
<sequence length="282" mass="30339">MFSMSVSARLSPPRPHHLALRGAMMLGVLGMATAAATARAEPSPTLDRVSISVGAFSADPRINIGADTQFGRIDAPESKQSHTTIPRIKADVLIGDRHGLAFDYYRYDKSYTPSLTGETIINGQPVTGTATANADLKLDLAKLAYKWWLGSGNDTFGIGLGAAYYHASLNGTATGVVNGETATARDSIGEHAFAPLLEVGWRHAFTPDLRMYAEASGIKKNGGRINGHIYGGNVGVEWFPFKNIGFVADYGISKIKLHRDSERNADLNIRLTGPSAYVKVRF</sequence>
<dbReference type="SUPFAM" id="SSF103515">
    <property type="entry name" value="Autotransporter"/>
    <property type="match status" value="1"/>
</dbReference>
<reference evidence="1 2" key="1">
    <citation type="submission" date="2017-09" db="EMBL/GenBank/DDBJ databases">
        <title>Complete genome sequence of Janthinobacterium svalbardensis PAMC 27463.</title>
        <authorList>
            <person name="Cho Y.-J."/>
            <person name="Cho A."/>
            <person name="Kim O.-S."/>
            <person name="Lee J.-I."/>
        </authorList>
    </citation>
    <scope>NUCLEOTIDE SEQUENCE [LARGE SCALE GENOMIC DNA]</scope>
    <source>
        <strain evidence="1 2">PAMC 27463</strain>
    </source>
</reference>
<dbReference type="RefSeq" id="WP_096232518.1">
    <property type="nucleotide sequence ID" value="NZ_CP023422.1"/>
</dbReference>
<dbReference type="Proteomes" id="UP000218437">
    <property type="component" value="Chromosome"/>
</dbReference>
<dbReference type="AlphaFoldDB" id="A0A290WPL5"/>
<gene>
    <name evidence="1" type="ORF">CNX70_00235</name>
</gene>
<accession>A0A290WPL5</accession>
<dbReference type="EMBL" id="CP023422">
    <property type="protein sequence ID" value="ATD58793.1"/>
    <property type="molecule type" value="Genomic_DNA"/>
</dbReference>